<dbReference type="Proteomes" id="UP000396862">
    <property type="component" value="Unassembled WGS sequence"/>
</dbReference>
<proteinExistence type="predicted"/>
<feature type="domain" description="DUF3857" evidence="2">
    <location>
        <begin position="73"/>
        <end position="195"/>
    </location>
</feature>
<evidence type="ECO:0000313" key="6">
    <source>
        <dbReference type="Proteomes" id="UP000396862"/>
    </source>
</evidence>
<dbReference type="EMBL" id="PYGC01000001">
    <property type="protein sequence ID" value="PSK85543.1"/>
    <property type="molecule type" value="Genomic_DNA"/>
</dbReference>
<comment type="caution">
    <text evidence="4">The sequence shown here is derived from an EMBL/GenBank/DDBJ whole genome shotgun (WGS) entry which is preliminary data.</text>
</comment>
<dbReference type="EMBL" id="BLAU01000001">
    <property type="protein sequence ID" value="GET20163.1"/>
    <property type="molecule type" value="Genomic_DNA"/>
</dbReference>
<gene>
    <name evidence="4" type="ORF">CLV93_101506</name>
    <name evidence="3" type="ORF">JCM18694_04090</name>
</gene>
<feature type="signal peptide" evidence="1">
    <location>
        <begin position="1"/>
        <end position="19"/>
    </location>
</feature>
<dbReference type="RefSeq" id="WP_106540574.1">
    <property type="nucleotide sequence ID" value="NZ_BLAU01000001.1"/>
</dbReference>
<dbReference type="OrthoDB" id="98874at2"/>
<keyword evidence="1" id="KW-0732">Signal</keyword>
<evidence type="ECO:0000313" key="5">
    <source>
        <dbReference type="Proteomes" id="UP000240621"/>
    </source>
</evidence>
<dbReference type="Gene3D" id="2.60.120.1130">
    <property type="match status" value="1"/>
</dbReference>
<dbReference type="AlphaFoldDB" id="A0A2P8CKS9"/>
<reference evidence="4 5" key="1">
    <citation type="submission" date="2018-03" db="EMBL/GenBank/DDBJ databases">
        <title>Genomic Encyclopedia of Archaeal and Bacterial Type Strains, Phase II (KMG-II): from individual species to whole genera.</title>
        <authorList>
            <person name="Goeker M."/>
        </authorList>
    </citation>
    <scope>NUCLEOTIDE SEQUENCE [LARGE SCALE GENOMIC DNA]</scope>
    <source>
        <strain evidence="4 5">DSM 27267</strain>
    </source>
</reference>
<organism evidence="4 5">
    <name type="scientific">Prolixibacter denitrificans</name>
    <dbReference type="NCBI Taxonomy" id="1541063"/>
    <lineage>
        <taxon>Bacteria</taxon>
        <taxon>Pseudomonadati</taxon>
        <taxon>Bacteroidota</taxon>
        <taxon>Bacteroidia</taxon>
        <taxon>Marinilabiliales</taxon>
        <taxon>Prolixibacteraceae</taxon>
        <taxon>Prolixibacter</taxon>
    </lineage>
</organism>
<dbReference type="Pfam" id="PF12969">
    <property type="entry name" value="DUF3857"/>
    <property type="match status" value="1"/>
</dbReference>
<keyword evidence="6" id="KW-1185">Reference proteome</keyword>
<feature type="chain" id="PRO_5015150261" evidence="1">
    <location>
        <begin position="20"/>
        <end position="663"/>
    </location>
</feature>
<reference evidence="3 6" key="2">
    <citation type="submission" date="2019-10" db="EMBL/GenBank/DDBJ databases">
        <title>Prolixibacter strains distinguished by the presence of nitrate reductase genes were adept at nitrate-dependent anaerobic corrosion of metallic iron and carbon steel.</title>
        <authorList>
            <person name="Iino T."/>
            <person name="Shono N."/>
            <person name="Ito K."/>
            <person name="Nakamura R."/>
            <person name="Sueoka K."/>
            <person name="Harayama S."/>
            <person name="Ohkuma M."/>
        </authorList>
    </citation>
    <scope>NUCLEOTIDE SEQUENCE [LARGE SCALE GENOMIC DNA]</scope>
    <source>
        <strain evidence="3 6">MIC1-1</strain>
    </source>
</reference>
<evidence type="ECO:0000256" key="1">
    <source>
        <dbReference type="SAM" id="SignalP"/>
    </source>
</evidence>
<evidence type="ECO:0000259" key="2">
    <source>
        <dbReference type="Pfam" id="PF12969"/>
    </source>
</evidence>
<sequence length="663" mass="76311">MKKHWLIALPLLLSFSASFGVVPDKPRFVYGQITKEDLELKSSDFPGDPGAAYEFDRGKSGFIVNKQESGFDVTFERKTRIKIFNKAGYDYSEIEIPLYTDGNSIEQIYKLEACTYNWENGKITKTPLDLKNVYEEKINANWIDKKFAMPNVKDGSIIEYSYTIISPYKFNLHDWYFQHRIPTVYSEYSVAMIPFYEYVFTLQSPANPDVQESYEDRSISRRFGTVEYHNMIHRFVMKDVPAFDDEEYITSDEDHLRKIDFQLAAIHFSDGHSTEIISTWPDLIKELLKDHDFGKYIKSSKSYLKKNFNENEIKGKSDNEKLAYAVDYVKKNFSWDGRYGKFASKSLKEFTREQTGNIGNLNLFLTALLQQMGMDAEPVILSTRSNGQIHSEYPMLQGFNYVATLVKVGDKQVLADASEPYCPFDLLPDRCLSNKGLVVKEDAQDWVNLRTYMPSATIDNIRIDFTSDLDSIKAKITRKATLYDAFRLRKTYKKAPDNLTEPFKEHGMTMLGDVSTENMDNAAERVGMQVEVQSPDEIIKDRIYVAPFLNLPVSENPFKQNSRTYPVDITYAKTRTFVATITIPDGYTLQSLPDEYTVDNKRIHIEYKGLHSGNQVVITGTYALKSPVYAASDYGNLQFYFTQIIKRFNQKLVFVKSDGLTKS</sequence>
<accession>A0A2P8CKS9</accession>
<name>A0A2P8CKS9_9BACT</name>
<dbReference type="Gene3D" id="3.10.620.30">
    <property type="match status" value="1"/>
</dbReference>
<evidence type="ECO:0000313" key="4">
    <source>
        <dbReference type="EMBL" id="PSK85543.1"/>
    </source>
</evidence>
<dbReference type="Gene3D" id="2.60.40.3140">
    <property type="match status" value="1"/>
</dbReference>
<protein>
    <submittedName>
        <fullName evidence="4">Uncharacterized protein DUF3857</fullName>
    </submittedName>
</protein>
<evidence type="ECO:0000313" key="3">
    <source>
        <dbReference type="EMBL" id="GET20163.1"/>
    </source>
</evidence>
<dbReference type="Proteomes" id="UP000240621">
    <property type="component" value="Unassembled WGS sequence"/>
</dbReference>
<dbReference type="InterPro" id="IPR024618">
    <property type="entry name" value="DUF3857"/>
</dbReference>